<name>I7KHX5_9LACO</name>
<evidence type="ECO:0000256" key="1">
    <source>
        <dbReference type="ARBA" id="ARBA00001962"/>
    </source>
</evidence>
<dbReference type="OrthoDB" id="9766544at2"/>
<comment type="subunit">
    <text evidence="3">Tetramer of two alpha and two beta subunits.</text>
</comment>
<dbReference type="AlphaFoldDB" id="I7KHX5"/>
<keyword evidence="6" id="KW-0560">Oxidoreductase</keyword>
<dbReference type="RefSeq" id="WP_008471590.1">
    <property type="nucleotide sequence ID" value="NZ_AYZP01000004.1"/>
</dbReference>
<reference evidence="6 7" key="1">
    <citation type="submission" date="2012-06" db="EMBL/GenBank/DDBJ databases">
        <title>Draft Genome Sequence of Lactobacillus hominis Strain CRBIP 24.179T, isolated from human intestine.</title>
        <authorList>
            <person name="Cousin S."/>
            <person name="Ma L."/>
            <person name="Bizet C."/>
            <person name="Loux V."/>
            <person name="Bouchier C."/>
            <person name="Clermont D."/>
            <person name="Creno S."/>
        </authorList>
    </citation>
    <scope>NUCLEOTIDE SEQUENCE [LARGE SCALE GENOMIC DNA]</scope>
    <source>
        <strain evidence="7">CRBIP 24.179T</strain>
    </source>
</reference>
<dbReference type="Pfam" id="PF00268">
    <property type="entry name" value="Ribonuc_red_sm"/>
    <property type="match status" value="1"/>
</dbReference>
<dbReference type="InterPro" id="IPR012348">
    <property type="entry name" value="RNR-like"/>
</dbReference>
<organism evidence="6 7">
    <name type="scientific">Lactobacillus hominis DSM 23910 = CRBIP 24.179</name>
    <dbReference type="NCBI Taxonomy" id="1423758"/>
    <lineage>
        <taxon>Bacteria</taxon>
        <taxon>Bacillati</taxon>
        <taxon>Bacillota</taxon>
        <taxon>Bacilli</taxon>
        <taxon>Lactobacillales</taxon>
        <taxon>Lactobacillaceae</taxon>
        <taxon>Lactobacillus</taxon>
    </lineage>
</organism>
<sequence length="315" mass="36450">MTKPYFKAANWNVMEQQVDKSAWSRLNDIVYEPGRIPLHKDKKEFLTLSPIEQKTLLHSFGSLSLSSTLQMQKGISAIKQDAVNAKEAAVFNALQYLESINNKSYSYALDQLGTPDQRDEAYKWADENPYLQQKMYFLNTVYQSGTSLQKKVAQVFISTALYHSAFFASLYLFGQGKLPRTAELIKCALRVTSFNGMYPGIKFRIAFNELSKDKQEKLHEWIYDLADQMYENEEKHIAYMYQNTGWADMVNHYVKYSLNKALMNLGQDAKYPETADNIDPVVMQGLVESADGEDFFFYTNRHALTKFREIKHFDE</sequence>
<comment type="caution">
    <text evidence="6">The sequence shown here is derived from an EMBL/GenBank/DDBJ whole genome shotgun (WGS) entry which is preliminary data.</text>
</comment>
<evidence type="ECO:0000256" key="2">
    <source>
        <dbReference type="ARBA" id="ARBA00009303"/>
    </source>
</evidence>
<dbReference type="Gene3D" id="1.10.620.20">
    <property type="entry name" value="Ribonucleotide Reductase, subunit A"/>
    <property type="match status" value="1"/>
</dbReference>
<dbReference type="PATRIC" id="fig|1423758.3.peg.1531"/>
<evidence type="ECO:0000256" key="3">
    <source>
        <dbReference type="ARBA" id="ARBA00011209"/>
    </source>
</evidence>
<dbReference type="InterPro" id="IPR000358">
    <property type="entry name" value="RNR_small_fam"/>
</dbReference>
<gene>
    <name evidence="6" type="ORF">BN55_05170</name>
</gene>
<dbReference type="GeneID" id="82847697"/>
<dbReference type="NCBIfam" id="NF007183">
    <property type="entry name" value="PRK09614.1-2"/>
    <property type="match status" value="1"/>
</dbReference>
<comment type="catalytic activity">
    <reaction evidence="5">
        <text>a 2'-deoxyribonucleoside 5'-diphosphate + [thioredoxin]-disulfide + H2O = a ribonucleoside 5'-diphosphate + [thioredoxin]-dithiol</text>
        <dbReference type="Rhea" id="RHEA:23252"/>
        <dbReference type="Rhea" id="RHEA-COMP:10698"/>
        <dbReference type="Rhea" id="RHEA-COMP:10700"/>
        <dbReference type="ChEBI" id="CHEBI:15377"/>
        <dbReference type="ChEBI" id="CHEBI:29950"/>
        <dbReference type="ChEBI" id="CHEBI:50058"/>
        <dbReference type="ChEBI" id="CHEBI:57930"/>
        <dbReference type="ChEBI" id="CHEBI:73316"/>
        <dbReference type="EC" id="1.17.4.1"/>
    </reaction>
</comment>
<dbReference type="EC" id="1.17.4.1" evidence="4"/>
<evidence type="ECO:0000313" key="7">
    <source>
        <dbReference type="Proteomes" id="UP000009320"/>
    </source>
</evidence>
<dbReference type="EMBL" id="CAKE01000025">
    <property type="protein sequence ID" value="CCI82490.1"/>
    <property type="molecule type" value="Genomic_DNA"/>
</dbReference>
<evidence type="ECO:0000313" key="6">
    <source>
        <dbReference type="EMBL" id="CCI82490.1"/>
    </source>
</evidence>
<dbReference type="InterPro" id="IPR033909">
    <property type="entry name" value="RNR_small"/>
</dbReference>
<comment type="similarity">
    <text evidence="2">Belongs to the ribonucleoside diphosphate reductase small chain family.</text>
</comment>
<dbReference type="SUPFAM" id="SSF47240">
    <property type="entry name" value="Ferritin-like"/>
    <property type="match status" value="1"/>
</dbReference>
<evidence type="ECO:0000256" key="5">
    <source>
        <dbReference type="ARBA" id="ARBA00047754"/>
    </source>
</evidence>
<dbReference type="Proteomes" id="UP000009320">
    <property type="component" value="Unassembled WGS sequence"/>
</dbReference>
<protein>
    <recommendedName>
        <fullName evidence="4">ribonucleoside-diphosphate reductase</fullName>
        <ecNumber evidence="4">1.17.4.1</ecNumber>
    </recommendedName>
</protein>
<dbReference type="GO" id="GO:0009263">
    <property type="term" value="P:deoxyribonucleotide biosynthetic process"/>
    <property type="evidence" value="ECO:0007669"/>
    <property type="project" value="InterPro"/>
</dbReference>
<dbReference type="GO" id="GO:0004748">
    <property type="term" value="F:ribonucleoside-diphosphate reductase activity, thioredoxin disulfide as acceptor"/>
    <property type="evidence" value="ECO:0007669"/>
    <property type="project" value="UniProtKB-EC"/>
</dbReference>
<comment type="cofactor">
    <cofactor evidence="1">
        <name>Fe cation</name>
        <dbReference type="ChEBI" id="CHEBI:24875"/>
    </cofactor>
</comment>
<keyword evidence="7" id="KW-1185">Reference proteome</keyword>
<dbReference type="InterPro" id="IPR009078">
    <property type="entry name" value="Ferritin-like_SF"/>
</dbReference>
<dbReference type="CDD" id="cd01049">
    <property type="entry name" value="RNRR2"/>
    <property type="match status" value="1"/>
</dbReference>
<dbReference type="eggNOG" id="COG0208">
    <property type="taxonomic scope" value="Bacteria"/>
</dbReference>
<evidence type="ECO:0000256" key="4">
    <source>
        <dbReference type="ARBA" id="ARBA00012274"/>
    </source>
</evidence>
<dbReference type="UniPathway" id="UPA00326"/>
<accession>I7KHX5</accession>
<proteinExistence type="inferred from homology"/>
<dbReference type="STRING" id="1423758.FC41_GL001509"/>